<dbReference type="GO" id="GO:0019432">
    <property type="term" value="P:triglyceride biosynthetic process"/>
    <property type="evidence" value="ECO:0007669"/>
    <property type="project" value="TreeGrafter"/>
</dbReference>
<dbReference type="InterPro" id="IPR022284">
    <property type="entry name" value="GPAT/DHAPAT"/>
</dbReference>
<reference evidence="4 5" key="1">
    <citation type="submission" date="2021-06" db="EMBL/GenBank/DDBJ databases">
        <title>Caerostris darwini draft genome.</title>
        <authorList>
            <person name="Kono N."/>
            <person name="Arakawa K."/>
        </authorList>
    </citation>
    <scope>NUCLEOTIDE SEQUENCE [LARGE SCALE GENOMIC DNA]</scope>
</reference>
<dbReference type="AlphaFoldDB" id="A0AAV4NRV2"/>
<feature type="domain" description="Phospholipid/glycerol acyltransferase" evidence="2">
    <location>
        <begin position="242"/>
        <end position="360"/>
    </location>
</feature>
<sequence>MQEVYKKWERKPNFNTRGRCRNFQQNSGNFSRGYGQDGYQFDNRMTVDRPGERRFKSRIRTPQFKLPKYDGLAQFKMTPCVVALNKERPFVGSCCLKCLPMSRASISDKSVFSLCICNVLRIPRVQSFDFNSILNIIKKTPNNSYPSVSMDVFKNERIQQAVEKVIKDCQNDVNFIDNEETGVVLRSKQYTRVKNIFESLKTSVSYTCIQISSFILHYVFNRIFNGILIHKGHIEILKASNQENIPLIYMPICRSNLDYVLISFILFMNSLKVPFIAIDYDLYIPVLGWLTRFLGAFYIKKCLAYDNGEKDIIQSAVIQSYLTECLKAGYTFEFCIGNGSSRPCIPHMSTNDFLSYIVNAVIEESVEDVSISTVSISYEKIFTEHFVSKQLGETKPKETFYAKLCGFWRMMHFNLGYVKINFGQPFSLQEFLQTNKQKVAEKSRDIDTTPSYASSQEIHNSVVNSLAEHIVHDATFATSFMSTQLVSFLFMTKYRKGATQQQLQNSLDWLRGELMNKKHDIGFSGESLPVIKRAVELLGKNLISSEIIDMEWTSSDLENNNVKVTIYKPVTQLPYVLELQYYTNYVVPAFSLDSMVVNALYALVDVEICHFRHCDSKLYVFREKVIDKAAELSEMLQFEFVTVPPCTNIVLTFNDILDELIEKECLHIVGVGIVSNNKMIYSKKHAFSFESSEDEEECSIPKQMQLKIDLKEESINHFEFLRSVLSPLIESYWLAAVTLLKLIEEIKEETLLIQEMQLTAQEKLYKGLLAYEESFSAVTFKNALKLFEHWQIVDYYVQDKIKIIYLNENYNCKERINDVIARIEEFRK</sequence>
<dbReference type="PIRSF" id="PIRSF000437">
    <property type="entry name" value="GPAT_DHAPAT"/>
    <property type="match status" value="1"/>
</dbReference>
<name>A0AAV4NRV2_9ARAC</name>
<dbReference type="GO" id="GO:0031966">
    <property type="term" value="C:mitochondrial membrane"/>
    <property type="evidence" value="ECO:0007669"/>
    <property type="project" value="TreeGrafter"/>
</dbReference>
<evidence type="ECO:0000259" key="3">
    <source>
        <dbReference type="Pfam" id="PF19277"/>
    </source>
</evidence>
<keyword evidence="1 4" id="KW-0012">Acyltransferase</keyword>
<dbReference type="GO" id="GO:0008654">
    <property type="term" value="P:phospholipid biosynthetic process"/>
    <property type="evidence" value="ECO:0007669"/>
    <property type="project" value="TreeGrafter"/>
</dbReference>
<dbReference type="Proteomes" id="UP001054837">
    <property type="component" value="Unassembled WGS sequence"/>
</dbReference>
<dbReference type="GO" id="GO:0004366">
    <property type="term" value="F:glycerol-3-phosphate O-acyltransferase activity"/>
    <property type="evidence" value="ECO:0007669"/>
    <property type="project" value="TreeGrafter"/>
</dbReference>
<accession>A0AAV4NRV2</accession>
<keyword evidence="1" id="KW-0808">Transferase</keyword>
<organism evidence="4 5">
    <name type="scientific">Caerostris darwini</name>
    <dbReference type="NCBI Taxonomy" id="1538125"/>
    <lineage>
        <taxon>Eukaryota</taxon>
        <taxon>Metazoa</taxon>
        <taxon>Ecdysozoa</taxon>
        <taxon>Arthropoda</taxon>
        <taxon>Chelicerata</taxon>
        <taxon>Arachnida</taxon>
        <taxon>Araneae</taxon>
        <taxon>Araneomorphae</taxon>
        <taxon>Entelegynae</taxon>
        <taxon>Araneoidea</taxon>
        <taxon>Araneidae</taxon>
        <taxon>Caerostris</taxon>
    </lineage>
</organism>
<comment type="caution">
    <text evidence="4">The sequence shown here is derived from an EMBL/GenBank/DDBJ whole genome shotgun (WGS) entry which is preliminary data.</text>
</comment>
<dbReference type="Pfam" id="PF01553">
    <property type="entry name" value="Acyltransferase"/>
    <property type="match status" value="1"/>
</dbReference>
<feature type="domain" description="GPAT/DHAPAT C-terminal" evidence="3">
    <location>
        <begin position="388"/>
        <end position="794"/>
    </location>
</feature>
<dbReference type="GO" id="GO:0006072">
    <property type="term" value="P:glycerol-3-phosphate metabolic process"/>
    <property type="evidence" value="ECO:0007669"/>
    <property type="project" value="TreeGrafter"/>
</dbReference>
<keyword evidence="5" id="KW-1185">Reference proteome</keyword>
<dbReference type="EMBL" id="BPLQ01002010">
    <property type="protein sequence ID" value="GIX87519.1"/>
    <property type="molecule type" value="Genomic_DNA"/>
</dbReference>
<proteinExistence type="inferred from homology"/>
<dbReference type="InterPro" id="IPR002123">
    <property type="entry name" value="Plipid/glycerol_acylTrfase"/>
</dbReference>
<evidence type="ECO:0000256" key="1">
    <source>
        <dbReference type="PIRNR" id="PIRNR000437"/>
    </source>
</evidence>
<dbReference type="InterPro" id="IPR045520">
    <property type="entry name" value="GPAT/DHAPAT_C"/>
</dbReference>
<evidence type="ECO:0000259" key="2">
    <source>
        <dbReference type="Pfam" id="PF01553"/>
    </source>
</evidence>
<dbReference type="GO" id="GO:0006631">
    <property type="term" value="P:fatty acid metabolic process"/>
    <property type="evidence" value="ECO:0007669"/>
    <property type="project" value="TreeGrafter"/>
</dbReference>
<dbReference type="Pfam" id="PF19277">
    <property type="entry name" value="GPAT_C"/>
    <property type="match status" value="1"/>
</dbReference>
<comment type="similarity">
    <text evidence="1">Belongs to the GPAT/DAPAT family.</text>
</comment>
<gene>
    <name evidence="4" type="primary">Gpam</name>
    <name evidence="4" type="ORF">CDAR_549721</name>
</gene>
<evidence type="ECO:0000313" key="5">
    <source>
        <dbReference type="Proteomes" id="UP001054837"/>
    </source>
</evidence>
<evidence type="ECO:0000313" key="4">
    <source>
        <dbReference type="EMBL" id="GIX87519.1"/>
    </source>
</evidence>
<dbReference type="PANTHER" id="PTHR12563:SF23">
    <property type="entry name" value="BCDNA.GH07066"/>
    <property type="match status" value="1"/>
</dbReference>
<dbReference type="PANTHER" id="PTHR12563">
    <property type="entry name" value="GLYCEROL-3-PHOSPHATE ACYLTRANSFERASE"/>
    <property type="match status" value="1"/>
</dbReference>
<protein>
    <submittedName>
        <fullName evidence="4">Glycerol-3-phosphate acyltransferase 1, mitochondrial</fullName>
    </submittedName>
</protein>